<dbReference type="AlphaFoldDB" id="E1QYV5"/>
<accession>E1QYV5</accession>
<feature type="compositionally biased region" description="Basic and acidic residues" evidence="1">
    <location>
        <begin position="47"/>
        <end position="65"/>
    </location>
</feature>
<name>E1QYV5_OLSUV</name>
<keyword evidence="3" id="KW-1185">Reference proteome</keyword>
<feature type="compositionally biased region" description="Low complexity" evidence="1">
    <location>
        <begin position="27"/>
        <end position="43"/>
    </location>
</feature>
<reference evidence="2 3" key="1">
    <citation type="journal article" date="2010" name="Stand. Genomic Sci.">
        <title>Complete genome sequence of Olsenella uli type strain (VPI D76D-27C).</title>
        <authorList>
            <person name="Goker M."/>
            <person name="Held B."/>
            <person name="Lucas S."/>
            <person name="Nolan M."/>
            <person name="Yasawong M."/>
            <person name="Glavina Del Rio T."/>
            <person name="Tice H."/>
            <person name="Cheng J.F."/>
            <person name="Bruce D."/>
            <person name="Detter J.C."/>
            <person name="Tapia R."/>
            <person name="Han C."/>
            <person name="Goodwin L."/>
            <person name="Pitluck S."/>
            <person name="Liolios K."/>
            <person name="Ivanova N."/>
            <person name="Mavromatis K."/>
            <person name="Mikhailova N."/>
            <person name="Pati A."/>
            <person name="Chen A."/>
            <person name="Palaniappan K."/>
            <person name="Land M."/>
            <person name="Hauser L."/>
            <person name="Chang Y.J."/>
            <person name="Jeffries C.D."/>
            <person name="Rohde M."/>
            <person name="Sikorski J."/>
            <person name="Pukall R."/>
            <person name="Woyke T."/>
            <person name="Bristow J."/>
            <person name="Eisen J.A."/>
            <person name="Markowitz V."/>
            <person name="Hugenholtz P."/>
            <person name="Kyrpides N.C."/>
            <person name="Klenk H.P."/>
            <person name="Lapidus A."/>
        </authorList>
    </citation>
    <scope>NUCLEOTIDE SEQUENCE [LARGE SCALE GENOMIC DNA]</scope>
    <source>
        <strain evidence="3">ATCC 49627 / DSM 7084 / CIP 109912 / JCM 12494 / NCIMB 702895 / VPI D76D-27C</strain>
    </source>
</reference>
<protein>
    <submittedName>
        <fullName evidence="2">Uncharacterized protein</fullName>
    </submittedName>
</protein>
<sequence length="65" mass="7290">MFVSAMTEMQADMAGDNHDTETQEEPQASQHIGQQQAAQEQPQMSGKDWEKAIAERDGRIAELEQ</sequence>
<dbReference type="KEGG" id="ols:Olsu_0448"/>
<evidence type="ECO:0000313" key="3">
    <source>
        <dbReference type="Proteomes" id="UP000000333"/>
    </source>
</evidence>
<evidence type="ECO:0000313" key="2">
    <source>
        <dbReference type="EMBL" id="ADK67569.1"/>
    </source>
</evidence>
<proteinExistence type="predicted"/>
<dbReference type="HOGENOM" id="CLU_2845516_0_0_11"/>
<gene>
    <name evidence="2" type="ordered locus">Olsu_0448</name>
</gene>
<dbReference type="STRING" id="633147.Olsu_0448"/>
<dbReference type="Proteomes" id="UP000000333">
    <property type="component" value="Chromosome"/>
</dbReference>
<evidence type="ECO:0000256" key="1">
    <source>
        <dbReference type="SAM" id="MobiDB-lite"/>
    </source>
</evidence>
<organism evidence="2 3">
    <name type="scientific">Olsenella uli (strain ATCC 49627 / DSM 7084 / CCUG 31166 / CIP 109912 / JCM 12494 / LMG 11480 / NCIMB 702895 / VPI D76D-27C)</name>
    <name type="common">Lactobacillus uli</name>
    <dbReference type="NCBI Taxonomy" id="633147"/>
    <lineage>
        <taxon>Bacteria</taxon>
        <taxon>Bacillati</taxon>
        <taxon>Actinomycetota</taxon>
        <taxon>Coriobacteriia</taxon>
        <taxon>Coriobacteriales</taxon>
        <taxon>Atopobiaceae</taxon>
        <taxon>Olsenella</taxon>
    </lineage>
</organism>
<dbReference type="EMBL" id="CP002106">
    <property type="protein sequence ID" value="ADK67569.1"/>
    <property type="molecule type" value="Genomic_DNA"/>
</dbReference>
<feature type="region of interest" description="Disordered" evidence="1">
    <location>
        <begin position="1"/>
        <end position="65"/>
    </location>
</feature>